<reference evidence="5" key="1">
    <citation type="journal article" date="2020" name="mSystems">
        <title>Genome- and Community-Level Interaction Insights into Carbon Utilization and Element Cycling Functions of Hydrothermarchaeota in Hydrothermal Sediment.</title>
        <authorList>
            <person name="Zhou Z."/>
            <person name="Liu Y."/>
            <person name="Xu W."/>
            <person name="Pan J."/>
            <person name="Luo Z.H."/>
            <person name="Li M."/>
        </authorList>
    </citation>
    <scope>NUCLEOTIDE SEQUENCE [LARGE SCALE GENOMIC DNA]</scope>
    <source>
        <strain evidence="5">SpSt-769</strain>
    </source>
</reference>
<evidence type="ECO:0000313" key="5">
    <source>
        <dbReference type="EMBL" id="HGH61198.1"/>
    </source>
</evidence>
<protein>
    <submittedName>
        <fullName evidence="5">Serine protease</fullName>
    </submittedName>
</protein>
<keyword evidence="2" id="KW-0378">Hydrolase</keyword>
<dbReference type="InterPro" id="IPR001940">
    <property type="entry name" value="Peptidase_S1C"/>
</dbReference>
<organism evidence="5">
    <name type="scientific">Desulfomonile tiedjei</name>
    <dbReference type="NCBI Taxonomy" id="2358"/>
    <lineage>
        <taxon>Bacteria</taxon>
        <taxon>Pseudomonadati</taxon>
        <taxon>Thermodesulfobacteriota</taxon>
        <taxon>Desulfomonilia</taxon>
        <taxon>Desulfomonilales</taxon>
        <taxon>Desulfomonilaceae</taxon>
        <taxon>Desulfomonile</taxon>
    </lineage>
</organism>
<feature type="domain" description="Protease Do-like PDZ" evidence="4">
    <location>
        <begin position="383"/>
        <end position="510"/>
    </location>
</feature>
<dbReference type="Pfam" id="PF17815">
    <property type="entry name" value="PDZ_3"/>
    <property type="match status" value="1"/>
</dbReference>
<dbReference type="PANTHER" id="PTHR45980:SF9">
    <property type="entry name" value="PROTEASE DO-LIKE 10, MITOCHONDRIAL-RELATED"/>
    <property type="match status" value="1"/>
</dbReference>
<dbReference type="Gene3D" id="3.20.190.20">
    <property type="match status" value="1"/>
</dbReference>
<sequence>MAIPGSPSKRRFSSAFRSSPRWRIRAFFLILALLLARYGQCEENHSEIETQVLRVVSAKYAGYYHKPWKAPDFVTTKSSGFFFEDETNFPGRRGLILTNAHAVSMAQSIQVSNGREKRQYNVTPLGICNSADFAILEMSNEELDAYERINGPIHPMQLGDSDALRVGDKVTGWGYPLGGESLSKSEQGEISRIEVSRYSYSLDRWLMIQASLQQNRGNSGGPVLKDGKVVGIAFQGMRISDRINYFIPINLVKNLIPLLDKQHLIPSWLYVVQPLFPRLKEYFGLSRDQGGVLLDYIIPEGGPYRFGLRNHDILLAIEDHDIDNYGEIYFEPLAQKIHFSEALNRKKVGDPLHIKVLRQGQVVDIKGNVTPGLPRLVSRIFSRPNYFIFSGIGFVELTLNCIDNLGKSGDAFRAKYADGLPSRPNEKIVIISEVFPEYGLSESAAYLRRVEKINDKRVLNVKSLYAELMDYKKRGESRVLLTLEGHLVLPLDLQNASTLDAEIQNKYGILYMMTPGGLHN</sequence>
<dbReference type="InterPro" id="IPR036034">
    <property type="entry name" value="PDZ_sf"/>
</dbReference>
<dbReference type="Gene3D" id="2.30.42.10">
    <property type="match status" value="1"/>
</dbReference>
<keyword evidence="1 5" id="KW-0645">Protease</keyword>
<dbReference type="EMBL" id="DTGT01000244">
    <property type="protein sequence ID" value="HGH61198.1"/>
    <property type="molecule type" value="Genomic_DNA"/>
</dbReference>
<dbReference type="SUPFAM" id="SSF50156">
    <property type="entry name" value="PDZ domain-like"/>
    <property type="match status" value="1"/>
</dbReference>
<evidence type="ECO:0000256" key="3">
    <source>
        <dbReference type="ARBA" id="ARBA00022825"/>
    </source>
</evidence>
<dbReference type="GO" id="GO:0006508">
    <property type="term" value="P:proteolysis"/>
    <property type="evidence" value="ECO:0007669"/>
    <property type="project" value="UniProtKB-KW"/>
</dbReference>
<gene>
    <name evidence="5" type="ORF">ENV54_07870</name>
</gene>
<accession>A0A7C4ARZ0</accession>
<dbReference type="InterPro" id="IPR041517">
    <property type="entry name" value="DEGP_PDZ"/>
</dbReference>
<dbReference type="AlphaFoldDB" id="A0A7C4ARZ0"/>
<evidence type="ECO:0000259" key="4">
    <source>
        <dbReference type="Pfam" id="PF17815"/>
    </source>
</evidence>
<dbReference type="InterPro" id="IPR046449">
    <property type="entry name" value="DEGP_PDZ_sf"/>
</dbReference>
<dbReference type="InterPro" id="IPR009003">
    <property type="entry name" value="Peptidase_S1_PA"/>
</dbReference>
<evidence type="ECO:0000256" key="2">
    <source>
        <dbReference type="ARBA" id="ARBA00022801"/>
    </source>
</evidence>
<keyword evidence="3" id="KW-0720">Serine protease</keyword>
<dbReference type="PANTHER" id="PTHR45980">
    <property type="match status" value="1"/>
</dbReference>
<dbReference type="GO" id="GO:0004252">
    <property type="term" value="F:serine-type endopeptidase activity"/>
    <property type="evidence" value="ECO:0007669"/>
    <property type="project" value="InterPro"/>
</dbReference>
<dbReference type="SUPFAM" id="SSF50494">
    <property type="entry name" value="Trypsin-like serine proteases"/>
    <property type="match status" value="1"/>
</dbReference>
<dbReference type="Gene3D" id="2.40.10.120">
    <property type="match status" value="1"/>
</dbReference>
<dbReference type="PRINTS" id="PR00834">
    <property type="entry name" value="PROTEASES2C"/>
</dbReference>
<name>A0A7C4ARZ0_9BACT</name>
<comment type="caution">
    <text evidence="5">The sequence shown here is derived from an EMBL/GenBank/DDBJ whole genome shotgun (WGS) entry which is preliminary data.</text>
</comment>
<dbReference type="Pfam" id="PF13365">
    <property type="entry name" value="Trypsin_2"/>
    <property type="match status" value="1"/>
</dbReference>
<evidence type="ECO:0000256" key="1">
    <source>
        <dbReference type="ARBA" id="ARBA00022670"/>
    </source>
</evidence>
<proteinExistence type="predicted"/>